<proteinExistence type="inferred from homology"/>
<evidence type="ECO:0000256" key="1">
    <source>
        <dbReference type="ARBA" id="ARBA00009058"/>
    </source>
</evidence>
<dbReference type="PANTHER" id="PTHR31716:SF1">
    <property type="entry name" value="PROTEIN FMC1 HOMOLOG"/>
    <property type="match status" value="1"/>
</dbReference>
<dbReference type="InterPro" id="IPR037667">
    <property type="entry name" value="FMC1_homologue"/>
</dbReference>
<evidence type="ECO:0000256" key="2">
    <source>
        <dbReference type="ARBA" id="ARBA00013846"/>
    </source>
</evidence>
<gene>
    <name evidence="3" type="ORF">AGLY_008571</name>
</gene>
<dbReference type="EMBL" id="VYZN01000028">
    <property type="protein sequence ID" value="KAE9534481.1"/>
    <property type="molecule type" value="Genomic_DNA"/>
</dbReference>
<keyword evidence="4" id="KW-1185">Reference proteome</keyword>
<dbReference type="PANTHER" id="PTHR31716">
    <property type="entry name" value="PROTEIN FMC1 HOMOLOG"/>
    <property type="match status" value="1"/>
</dbReference>
<comment type="similarity">
    <text evidence="1">Belongs to the FMC1 family.</text>
</comment>
<comment type="caution">
    <text evidence="3">The sequence shown here is derived from an EMBL/GenBank/DDBJ whole genome shotgun (WGS) entry which is preliminary data.</text>
</comment>
<dbReference type="OrthoDB" id="551431at2759"/>
<dbReference type="GO" id="GO:0005739">
    <property type="term" value="C:mitochondrion"/>
    <property type="evidence" value="ECO:0007669"/>
    <property type="project" value="TreeGrafter"/>
</dbReference>
<dbReference type="CDD" id="cd20271">
    <property type="entry name" value="Complex1_LYR_FMC1"/>
    <property type="match status" value="1"/>
</dbReference>
<name>A0A6G0TKK3_APHGL</name>
<protein>
    <recommendedName>
        <fullName evidence="2">Protein FMC1 homolog</fullName>
    </recommendedName>
</protein>
<evidence type="ECO:0000313" key="3">
    <source>
        <dbReference type="EMBL" id="KAE9534481.1"/>
    </source>
</evidence>
<dbReference type="Proteomes" id="UP000475862">
    <property type="component" value="Unassembled WGS sequence"/>
</dbReference>
<reference evidence="3 4" key="1">
    <citation type="submission" date="2019-08" db="EMBL/GenBank/DDBJ databases">
        <title>The genome of the soybean aphid Biotype 1, its phylome, world population structure and adaptation to the North American continent.</title>
        <authorList>
            <person name="Giordano R."/>
            <person name="Donthu R.K."/>
            <person name="Hernandez A.G."/>
            <person name="Wright C.L."/>
            <person name="Zimin A.V."/>
        </authorList>
    </citation>
    <scope>NUCLEOTIDE SEQUENCE [LARGE SCALE GENOMIC DNA]</scope>
    <source>
        <tissue evidence="3">Whole aphids</tissue>
    </source>
</reference>
<evidence type="ECO:0000313" key="4">
    <source>
        <dbReference type="Proteomes" id="UP000475862"/>
    </source>
</evidence>
<organism evidence="3 4">
    <name type="scientific">Aphis glycines</name>
    <name type="common">Soybean aphid</name>
    <dbReference type="NCBI Taxonomy" id="307491"/>
    <lineage>
        <taxon>Eukaryota</taxon>
        <taxon>Metazoa</taxon>
        <taxon>Ecdysozoa</taxon>
        <taxon>Arthropoda</taxon>
        <taxon>Hexapoda</taxon>
        <taxon>Insecta</taxon>
        <taxon>Pterygota</taxon>
        <taxon>Neoptera</taxon>
        <taxon>Paraneoptera</taxon>
        <taxon>Hemiptera</taxon>
        <taxon>Sternorrhyncha</taxon>
        <taxon>Aphidomorpha</taxon>
        <taxon>Aphidoidea</taxon>
        <taxon>Aphididae</taxon>
        <taxon>Aphidini</taxon>
        <taxon>Aphis</taxon>
        <taxon>Aphis</taxon>
    </lineage>
</organism>
<sequence length="195" mass="23060">MSVNYRVSNDVHRALETRNWKKQPPMGTLHEHETGQSCATMWLFFRKTRCEVSDVIYFSIRHTESDPGLTHLGDERRRRERSSKAFEMFGKTSLALLRSLTREFRHVTSDSKLLERPLMRLILSEYRSNQVTPAQYCRGPDEMLWVADTYLQYIRSQRICRELSNKHQRREKTVQETADMIGFRLPSSTTNDKDN</sequence>
<dbReference type="AlphaFoldDB" id="A0A6G0TKK3"/>
<accession>A0A6G0TKK3</accession>